<organism evidence="1 2">
    <name type="scientific">Zobellella aerophila</name>
    <dbReference type="NCBI Taxonomy" id="870480"/>
    <lineage>
        <taxon>Bacteria</taxon>
        <taxon>Pseudomonadati</taxon>
        <taxon>Pseudomonadota</taxon>
        <taxon>Gammaproteobacteria</taxon>
        <taxon>Aeromonadales</taxon>
        <taxon>Aeromonadaceae</taxon>
        <taxon>Zobellella</taxon>
    </lineage>
</organism>
<evidence type="ECO:0008006" key="3">
    <source>
        <dbReference type="Google" id="ProtNLM"/>
    </source>
</evidence>
<dbReference type="Proteomes" id="UP001500795">
    <property type="component" value="Unassembled WGS sequence"/>
</dbReference>
<reference evidence="2" key="1">
    <citation type="journal article" date="2019" name="Int. J. Syst. Evol. Microbiol.">
        <title>The Global Catalogue of Microorganisms (GCM) 10K type strain sequencing project: providing services to taxonomists for standard genome sequencing and annotation.</title>
        <authorList>
            <consortium name="The Broad Institute Genomics Platform"/>
            <consortium name="The Broad Institute Genome Sequencing Center for Infectious Disease"/>
            <person name="Wu L."/>
            <person name="Ma J."/>
        </authorList>
    </citation>
    <scope>NUCLEOTIDE SEQUENCE [LARGE SCALE GENOMIC DNA]</scope>
    <source>
        <strain evidence="2">JCM 17110</strain>
    </source>
</reference>
<proteinExistence type="predicted"/>
<keyword evidence="2" id="KW-1185">Reference proteome</keyword>
<protein>
    <recommendedName>
        <fullName evidence="3">AraC family transcriptional regulator</fullName>
    </recommendedName>
</protein>
<evidence type="ECO:0000313" key="1">
    <source>
        <dbReference type="EMBL" id="GAA3527780.1"/>
    </source>
</evidence>
<evidence type="ECO:0000313" key="2">
    <source>
        <dbReference type="Proteomes" id="UP001500795"/>
    </source>
</evidence>
<sequence length="69" mass="7936">MNEHESLGKALAWLLEQEQIRVEDLAEASNHFDLSPLDEAFLRHYFALHSAEPRADHTKNTQSDDFKGN</sequence>
<comment type="caution">
    <text evidence="1">The sequence shown here is derived from an EMBL/GenBank/DDBJ whole genome shotgun (WGS) entry which is preliminary data.</text>
</comment>
<accession>A0ABP6V661</accession>
<dbReference type="EMBL" id="BAABCX010000001">
    <property type="protein sequence ID" value="GAA3527780.1"/>
    <property type="molecule type" value="Genomic_DNA"/>
</dbReference>
<name>A0ABP6V661_9GAMM</name>
<dbReference type="RefSeq" id="WP_344954163.1">
    <property type="nucleotide sequence ID" value="NZ_BAABCX010000001.1"/>
</dbReference>
<gene>
    <name evidence="1" type="ORF">GCM10022394_03660</name>
</gene>